<feature type="domain" description="Pyrroline-5-carboxylate reductase catalytic N-terminal" evidence="7">
    <location>
        <begin position="8"/>
        <end position="103"/>
    </location>
</feature>
<dbReference type="InterPro" id="IPR036291">
    <property type="entry name" value="NAD(P)-bd_dom_sf"/>
</dbReference>
<comment type="catalytic activity">
    <reaction evidence="5">
        <text>L-proline + NADP(+) = (S)-1-pyrroline-5-carboxylate + NADPH + 2 H(+)</text>
        <dbReference type="Rhea" id="RHEA:14109"/>
        <dbReference type="ChEBI" id="CHEBI:15378"/>
        <dbReference type="ChEBI" id="CHEBI:17388"/>
        <dbReference type="ChEBI" id="CHEBI:57783"/>
        <dbReference type="ChEBI" id="CHEBI:58349"/>
        <dbReference type="ChEBI" id="CHEBI:60039"/>
        <dbReference type="EC" id="1.5.1.2"/>
    </reaction>
</comment>
<comment type="caution">
    <text evidence="9">The sequence shown here is derived from an EMBL/GenBank/DDBJ whole genome shotgun (WGS) entry which is preliminary data.</text>
</comment>
<dbReference type="SUPFAM" id="SSF48179">
    <property type="entry name" value="6-phosphogluconate dehydrogenase C-terminal domain-like"/>
    <property type="match status" value="1"/>
</dbReference>
<dbReference type="Gene3D" id="1.10.3730.10">
    <property type="entry name" value="ProC C-terminal domain-like"/>
    <property type="match status" value="1"/>
</dbReference>
<reference evidence="9 10" key="1">
    <citation type="submission" date="2020-07" db="EMBL/GenBank/DDBJ databases">
        <title>Facklamia lactis sp. nov., isolated from raw milk.</title>
        <authorList>
            <person name="Doll E.V."/>
            <person name="Huptas C."/>
            <person name="Staib L."/>
            <person name="Wenning M."/>
            <person name="Scherer S."/>
        </authorList>
    </citation>
    <scope>NUCLEOTIDE SEQUENCE [LARGE SCALE GENOMIC DNA]</scope>
    <source>
        <strain evidence="9 10">DSM 111018</strain>
    </source>
</reference>
<evidence type="ECO:0000313" key="10">
    <source>
        <dbReference type="Proteomes" id="UP000721415"/>
    </source>
</evidence>
<dbReference type="EMBL" id="JACBXQ010000001">
    <property type="protein sequence ID" value="MBG9985329.1"/>
    <property type="molecule type" value="Genomic_DNA"/>
</dbReference>
<dbReference type="Pfam" id="PF03807">
    <property type="entry name" value="F420_oxidored"/>
    <property type="match status" value="1"/>
</dbReference>
<evidence type="ECO:0000256" key="6">
    <source>
        <dbReference type="NCBIfam" id="TIGR00112"/>
    </source>
</evidence>
<dbReference type="InterPro" id="IPR029036">
    <property type="entry name" value="P5CR_dimer"/>
</dbReference>
<dbReference type="RefSeq" id="WP_197113335.1">
    <property type="nucleotide sequence ID" value="NZ_JACBXQ010000001.1"/>
</dbReference>
<evidence type="ECO:0000256" key="2">
    <source>
        <dbReference type="ARBA" id="ARBA00022650"/>
    </source>
</evidence>
<evidence type="ECO:0000256" key="3">
    <source>
        <dbReference type="ARBA" id="ARBA00022857"/>
    </source>
</evidence>
<comment type="similarity">
    <text evidence="1 5">Belongs to the pyrroline-5-carboxylate reductase family.</text>
</comment>
<keyword evidence="10" id="KW-1185">Reference proteome</keyword>
<dbReference type="Gene3D" id="3.40.50.720">
    <property type="entry name" value="NAD(P)-binding Rossmann-like Domain"/>
    <property type="match status" value="1"/>
</dbReference>
<evidence type="ECO:0000259" key="7">
    <source>
        <dbReference type="Pfam" id="PF03807"/>
    </source>
</evidence>
<evidence type="ECO:0000259" key="8">
    <source>
        <dbReference type="Pfam" id="PF14748"/>
    </source>
</evidence>
<comment type="catalytic activity">
    <reaction evidence="5">
        <text>L-proline + NAD(+) = (S)-1-pyrroline-5-carboxylate + NADH + 2 H(+)</text>
        <dbReference type="Rhea" id="RHEA:14105"/>
        <dbReference type="ChEBI" id="CHEBI:15378"/>
        <dbReference type="ChEBI" id="CHEBI:17388"/>
        <dbReference type="ChEBI" id="CHEBI:57540"/>
        <dbReference type="ChEBI" id="CHEBI:57945"/>
        <dbReference type="ChEBI" id="CHEBI:60039"/>
        <dbReference type="EC" id="1.5.1.2"/>
    </reaction>
</comment>
<evidence type="ECO:0000256" key="1">
    <source>
        <dbReference type="ARBA" id="ARBA00005525"/>
    </source>
</evidence>
<dbReference type="PIRSF" id="PIRSF000193">
    <property type="entry name" value="Pyrrol-5-carb_rd"/>
    <property type="match status" value="1"/>
</dbReference>
<dbReference type="NCBIfam" id="TIGR00112">
    <property type="entry name" value="proC"/>
    <property type="match status" value="1"/>
</dbReference>
<feature type="domain" description="Pyrroline-5-carboxylate reductase dimerisation" evidence="8">
    <location>
        <begin position="168"/>
        <end position="271"/>
    </location>
</feature>
<evidence type="ECO:0000313" key="9">
    <source>
        <dbReference type="EMBL" id="MBG9985329.1"/>
    </source>
</evidence>
<dbReference type="Pfam" id="PF14748">
    <property type="entry name" value="P5CR_dimer"/>
    <property type="match status" value="1"/>
</dbReference>
<comment type="pathway">
    <text evidence="5">Amino-acid biosynthesis; L-proline biosynthesis; L-proline from L-glutamate 5-semialdehyde: step 1/1.</text>
</comment>
<dbReference type="EC" id="1.5.1.2" evidence="5 6"/>
<dbReference type="PANTHER" id="PTHR11645:SF0">
    <property type="entry name" value="PYRROLINE-5-CARBOXYLATE REDUCTASE 3"/>
    <property type="match status" value="1"/>
</dbReference>
<comment type="subcellular location">
    <subcellularLocation>
        <location evidence="5">Cytoplasm</location>
    </subcellularLocation>
</comment>
<proteinExistence type="inferred from homology"/>
<keyword evidence="3 5" id="KW-0521">NADP</keyword>
<dbReference type="InterPro" id="IPR000304">
    <property type="entry name" value="Pyrroline-COOH_reductase"/>
</dbReference>
<protein>
    <recommendedName>
        <fullName evidence="5 6">Pyrroline-5-carboxylate reductase</fullName>
        <shortName evidence="5">P5C reductase</shortName>
        <shortName evidence="5">P5CR</shortName>
        <ecNumber evidence="5 6">1.5.1.2</ecNumber>
    </recommendedName>
    <alternativeName>
        <fullName evidence="5">PCA reductase</fullName>
    </alternativeName>
</protein>
<keyword evidence="2 5" id="KW-0641">Proline biosynthesis</keyword>
<evidence type="ECO:0000256" key="4">
    <source>
        <dbReference type="ARBA" id="ARBA00023002"/>
    </source>
</evidence>
<name>A0ABS0LMR4_9LACT</name>
<keyword evidence="4 5" id="KW-0560">Oxidoreductase</keyword>
<dbReference type="HAMAP" id="MF_01925">
    <property type="entry name" value="P5C_reductase"/>
    <property type="match status" value="1"/>
</dbReference>
<organism evidence="9 10">
    <name type="scientific">Facklamia lactis</name>
    <dbReference type="NCBI Taxonomy" id="2749967"/>
    <lineage>
        <taxon>Bacteria</taxon>
        <taxon>Bacillati</taxon>
        <taxon>Bacillota</taxon>
        <taxon>Bacilli</taxon>
        <taxon>Lactobacillales</taxon>
        <taxon>Aerococcaceae</taxon>
        <taxon>Facklamia</taxon>
    </lineage>
</organism>
<sequence length="271" mass="29469">MYKTIKGIGIVGTGNMGSALTQIFAKHHPDIPLYLADYFNEKAIQLAEQTNVNACRMEDLDKEMFPHVNLIFIAVKPKDLPDLFKKLAICKNIDSETRWVSLAVGVSLEQLHSYFPAGQQFIRIMPNTPVAIGQGYVSTCFDNEISEEVQEEFIQFMQVTGQVVQLDENLFDVASAVAGSGPAFIFQLIEAMSDAAVYYGIPRSQALQMSATTVAGAAKMVSETNQHPAQLKDAVTSPSGTTIAGIRTLEAGAFRSSIIEAIAATVEKAKE</sequence>
<keyword evidence="5" id="KW-0963">Cytoplasm</keyword>
<keyword evidence="5" id="KW-0028">Amino-acid biosynthesis</keyword>
<dbReference type="PANTHER" id="PTHR11645">
    <property type="entry name" value="PYRROLINE-5-CARBOXYLATE REDUCTASE"/>
    <property type="match status" value="1"/>
</dbReference>
<dbReference type="Proteomes" id="UP000721415">
    <property type="component" value="Unassembled WGS sequence"/>
</dbReference>
<accession>A0ABS0LMR4</accession>
<evidence type="ECO:0000256" key="5">
    <source>
        <dbReference type="HAMAP-Rule" id="MF_01925"/>
    </source>
</evidence>
<dbReference type="GO" id="GO:0004735">
    <property type="term" value="F:pyrroline-5-carboxylate reductase activity"/>
    <property type="evidence" value="ECO:0007669"/>
    <property type="project" value="UniProtKB-EC"/>
</dbReference>
<dbReference type="InterPro" id="IPR028939">
    <property type="entry name" value="P5C_Rdtase_cat_N"/>
</dbReference>
<dbReference type="SUPFAM" id="SSF51735">
    <property type="entry name" value="NAD(P)-binding Rossmann-fold domains"/>
    <property type="match status" value="1"/>
</dbReference>
<gene>
    <name evidence="5 9" type="primary">proC</name>
    <name evidence="9" type="ORF">HZY91_00305</name>
</gene>
<comment type="function">
    <text evidence="5">Catalyzes the reduction of 1-pyrroline-5-carboxylate (PCA) to L-proline.</text>
</comment>
<dbReference type="InterPro" id="IPR008927">
    <property type="entry name" value="6-PGluconate_DH-like_C_sf"/>
</dbReference>